<feature type="region of interest" description="Disordered" evidence="1">
    <location>
        <begin position="1"/>
        <end position="22"/>
    </location>
</feature>
<name>A0ABP6PAP4_9ACTN</name>
<reference evidence="4" key="1">
    <citation type="journal article" date="2019" name="Int. J. Syst. Evol. Microbiol.">
        <title>The Global Catalogue of Microorganisms (GCM) 10K type strain sequencing project: providing services to taxonomists for standard genome sequencing and annotation.</title>
        <authorList>
            <consortium name="The Broad Institute Genomics Platform"/>
            <consortium name="The Broad Institute Genome Sequencing Center for Infectious Disease"/>
            <person name="Wu L."/>
            <person name="Ma J."/>
        </authorList>
    </citation>
    <scope>NUCLEOTIDE SEQUENCE [LARGE SCALE GENOMIC DNA]</scope>
    <source>
        <strain evidence="4">JCM 15614</strain>
    </source>
</reference>
<evidence type="ECO:0000313" key="3">
    <source>
        <dbReference type="EMBL" id="GAA3168068.1"/>
    </source>
</evidence>
<dbReference type="InterPro" id="IPR024035">
    <property type="entry name" value="MSMEG_0567_GNAT"/>
</dbReference>
<evidence type="ECO:0000313" key="4">
    <source>
        <dbReference type="Proteomes" id="UP001499924"/>
    </source>
</evidence>
<accession>A0ABP6PAP4</accession>
<dbReference type="CDD" id="cd04301">
    <property type="entry name" value="NAT_SF"/>
    <property type="match status" value="1"/>
</dbReference>
<dbReference type="Gene3D" id="3.40.630.30">
    <property type="match status" value="1"/>
</dbReference>
<dbReference type="InterPro" id="IPR000182">
    <property type="entry name" value="GNAT_dom"/>
</dbReference>
<dbReference type="NCBIfam" id="TIGR04045">
    <property type="entry name" value="MSMEG_0567_GNAT"/>
    <property type="match status" value="1"/>
</dbReference>
<dbReference type="PROSITE" id="PS51186">
    <property type="entry name" value="GNAT"/>
    <property type="match status" value="1"/>
</dbReference>
<evidence type="ECO:0000259" key="2">
    <source>
        <dbReference type="PROSITE" id="PS51186"/>
    </source>
</evidence>
<dbReference type="RefSeq" id="WP_344688800.1">
    <property type="nucleotide sequence ID" value="NZ_BAAAVV010000004.1"/>
</dbReference>
<proteinExistence type="predicted"/>
<feature type="domain" description="N-acetyltransferase" evidence="2">
    <location>
        <begin position="21"/>
        <end position="164"/>
    </location>
</feature>
<sequence>MTDVRPFRSSVTEPAVRGPDPGCRPVATAGELAAHHRIRRAVFVTEQGLFSASDADEHDAWSTTVHVLGFVDGEPAGTVRLYPLTDTLWHGDRLAVLPAYRRSRLAAHLVRLAVTLAGERGGTRMQARVQAPNVRFFEFLGWEPTAPQADHLGVPHRWMAIPLQRTGT</sequence>
<dbReference type="InterPro" id="IPR016181">
    <property type="entry name" value="Acyl_CoA_acyltransferase"/>
</dbReference>
<comment type="caution">
    <text evidence="3">The sequence shown here is derived from an EMBL/GenBank/DDBJ whole genome shotgun (WGS) entry which is preliminary data.</text>
</comment>
<dbReference type="SUPFAM" id="SSF55729">
    <property type="entry name" value="Acyl-CoA N-acyltransferases (Nat)"/>
    <property type="match status" value="1"/>
</dbReference>
<dbReference type="Proteomes" id="UP001499924">
    <property type="component" value="Unassembled WGS sequence"/>
</dbReference>
<organism evidence="3 4">
    <name type="scientific">Blastococcus jejuensis</name>
    <dbReference type="NCBI Taxonomy" id="351224"/>
    <lineage>
        <taxon>Bacteria</taxon>
        <taxon>Bacillati</taxon>
        <taxon>Actinomycetota</taxon>
        <taxon>Actinomycetes</taxon>
        <taxon>Geodermatophilales</taxon>
        <taxon>Geodermatophilaceae</taxon>
        <taxon>Blastococcus</taxon>
    </lineage>
</organism>
<dbReference type="EMBL" id="BAAAVV010000004">
    <property type="protein sequence ID" value="GAA3168068.1"/>
    <property type="molecule type" value="Genomic_DNA"/>
</dbReference>
<keyword evidence="4" id="KW-1185">Reference proteome</keyword>
<evidence type="ECO:0000256" key="1">
    <source>
        <dbReference type="SAM" id="MobiDB-lite"/>
    </source>
</evidence>
<dbReference type="Pfam" id="PF00583">
    <property type="entry name" value="Acetyltransf_1"/>
    <property type="match status" value="1"/>
</dbReference>
<gene>
    <name evidence="3" type="ORF">GCM10010531_21070</name>
</gene>
<protein>
    <recommendedName>
        <fullName evidence="2">N-acetyltransferase domain-containing protein</fullName>
    </recommendedName>
</protein>